<dbReference type="InterPro" id="IPR016158">
    <property type="entry name" value="Cullin_homology"/>
</dbReference>
<sequence>MLKEDREAIRKMKSDFEAIAELTESEFKSKIGFAKRMNHYSTVYNAATRTNSADHASDPIGYYADEVLYMDFQEMLSGYLMKYYELKASTEVELFSKVLKVWEHYKILMKWNINAFAYLSRYYIVNFSKPSLRQVALSIFIEQVLKKHAHVIIRVAQNLVLAERRGEIINREHVREAVEMLSSMTGEEKQEIYYEQFLKPYIAAAVNYYVDFVKLSESDEHSKFLRKIEQAYEEESSRSAFLFSAEDKLTILSKVEEALIDSPVVIDRLLKSSNGFNAALRCRNLALIKTYFNLFSRRPKALECLSNVAKDEIALEGDEKLRRYACGGGSVDFKSCVSDIMKLQEEFIHILNECFRGQIVMLSAVREGLEKVYSGVVQTKASGGCVPLSELLAYYADAVIKCSGKLAYEEELDRVIAALSFVTDRDTFLAHSRDLLAQRILFPRKQFDDATERSFAQRISQLCGVSNTSFLEGMLHDLDVAEGFRASERIEVMGRKPPFALKVLALKKGIWPPRIQGEDFKPPHTIQDALHAFEQVYLSGTVGRVLSWSYSCSSAEVMAHFPKGAKMLTLTGLQCWVLLVFNEEEYAPASKIMQRYGVSLDALKPALHALLKCAILLRDMDTPLSPDDIYAVNNNFTSKWKRVKVSAMTDRSTDEFRSEEVAKEVVEDRKPAIDACLIRIMKSRRVVEHAVLVEECQRKLSRVFNAYGKLIKERIGELIKKEFIERDSRSSGAYVYIA</sequence>
<proteinExistence type="inferred from homology"/>
<dbReference type="VEuPathDB" id="TriTrypDB:TvY486_0805490"/>
<dbReference type="SUPFAM" id="SSF74788">
    <property type="entry name" value="Cullin repeat-like"/>
    <property type="match status" value="1"/>
</dbReference>
<dbReference type="GO" id="GO:0006511">
    <property type="term" value="P:ubiquitin-dependent protein catabolic process"/>
    <property type="evidence" value="ECO:0007669"/>
    <property type="project" value="InterPro"/>
</dbReference>
<dbReference type="SUPFAM" id="SSF75632">
    <property type="entry name" value="Cullin homology domain"/>
    <property type="match status" value="1"/>
</dbReference>
<accession>G0U1I5</accession>
<feature type="domain" description="Cullin family profile" evidence="4">
    <location>
        <begin position="387"/>
        <end position="611"/>
    </location>
</feature>
<dbReference type="OMA" id="NYQEQTW"/>
<dbReference type="Gene3D" id="1.20.1310.10">
    <property type="entry name" value="Cullin Repeats"/>
    <property type="match status" value="4"/>
</dbReference>
<dbReference type="InterPro" id="IPR036317">
    <property type="entry name" value="Cullin_homology_sf"/>
</dbReference>
<dbReference type="SMART" id="SM00884">
    <property type="entry name" value="Cullin_Nedd8"/>
    <property type="match status" value="1"/>
</dbReference>
<dbReference type="GO" id="GO:0031625">
    <property type="term" value="F:ubiquitin protein ligase binding"/>
    <property type="evidence" value="ECO:0007669"/>
    <property type="project" value="InterPro"/>
</dbReference>
<dbReference type="PANTHER" id="PTHR11932">
    <property type="entry name" value="CULLIN"/>
    <property type="match status" value="1"/>
</dbReference>
<dbReference type="SUPFAM" id="SSF46785">
    <property type="entry name" value="Winged helix' DNA-binding domain"/>
    <property type="match status" value="1"/>
</dbReference>
<dbReference type="InterPro" id="IPR016159">
    <property type="entry name" value="Cullin_repeat-like_dom_sf"/>
</dbReference>
<name>G0U1I5_TRYVY</name>
<dbReference type="AlphaFoldDB" id="G0U1I5"/>
<comment type="similarity">
    <text evidence="1 2 3">Belongs to the cullin family.</text>
</comment>
<dbReference type="InterPro" id="IPR036388">
    <property type="entry name" value="WH-like_DNA-bd_sf"/>
</dbReference>
<dbReference type="Pfam" id="PF00888">
    <property type="entry name" value="Cullin"/>
    <property type="match status" value="1"/>
</dbReference>
<dbReference type="SMART" id="SM00182">
    <property type="entry name" value="CULLIN"/>
    <property type="match status" value="1"/>
</dbReference>
<gene>
    <name evidence="5" type="ORF">TVY486_0805490</name>
</gene>
<dbReference type="InterPro" id="IPR019559">
    <property type="entry name" value="Cullin_neddylation_domain"/>
</dbReference>
<dbReference type="Pfam" id="PF26557">
    <property type="entry name" value="Cullin_AB"/>
    <property type="match status" value="1"/>
</dbReference>
<evidence type="ECO:0000256" key="3">
    <source>
        <dbReference type="RuleBase" id="RU003829"/>
    </source>
</evidence>
<dbReference type="Pfam" id="PF10557">
    <property type="entry name" value="Cullin_Nedd8"/>
    <property type="match status" value="1"/>
</dbReference>
<dbReference type="InterPro" id="IPR001373">
    <property type="entry name" value="Cullin_N"/>
</dbReference>
<dbReference type="EMBL" id="HE573024">
    <property type="protein sequence ID" value="CCC49942.1"/>
    <property type="molecule type" value="Genomic_DNA"/>
</dbReference>
<dbReference type="InterPro" id="IPR059120">
    <property type="entry name" value="Cullin-like_AB"/>
</dbReference>
<dbReference type="Gene3D" id="3.30.230.130">
    <property type="entry name" value="Cullin, Chain C, Domain 2"/>
    <property type="match status" value="1"/>
</dbReference>
<protein>
    <submittedName>
        <fullName evidence="5">Putative cullin</fullName>
    </submittedName>
</protein>
<dbReference type="Gene3D" id="1.10.10.10">
    <property type="entry name" value="Winged helix-like DNA-binding domain superfamily/Winged helix DNA-binding domain"/>
    <property type="match status" value="1"/>
</dbReference>
<evidence type="ECO:0000313" key="5">
    <source>
        <dbReference type="EMBL" id="CCC49942.1"/>
    </source>
</evidence>
<evidence type="ECO:0000256" key="1">
    <source>
        <dbReference type="ARBA" id="ARBA00006019"/>
    </source>
</evidence>
<organism evidence="5">
    <name type="scientific">Trypanosoma vivax (strain Y486)</name>
    <dbReference type="NCBI Taxonomy" id="1055687"/>
    <lineage>
        <taxon>Eukaryota</taxon>
        <taxon>Discoba</taxon>
        <taxon>Euglenozoa</taxon>
        <taxon>Kinetoplastea</taxon>
        <taxon>Metakinetoplastina</taxon>
        <taxon>Trypanosomatida</taxon>
        <taxon>Trypanosomatidae</taxon>
        <taxon>Trypanosoma</taxon>
        <taxon>Duttonella</taxon>
    </lineage>
</organism>
<evidence type="ECO:0000259" key="4">
    <source>
        <dbReference type="PROSITE" id="PS50069"/>
    </source>
</evidence>
<dbReference type="PROSITE" id="PS50069">
    <property type="entry name" value="CULLIN_2"/>
    <property type="match status" value="1"/>
</dbReference>
<evidence type="ECO:0000256" key="2">
    <source>
        <dbReference type="PROSITE-ProRule" id="PRU00330"/>
    </source>
</evidence>
<dbReference type="InterPro" id="IPR036390">
    <property type="entry name" value="WH_DNA-bd_sf"/>
</dbReference>
<dbReference type="InterPro" id="IPR045093">
    <property type="entry name" value="Cullin"/>
</dbReference>
<reference evidence="5" key="1">
    <citation type="journal article" date="2012" name="Proc. Natl. Acad. Sci. U.S.A.">
        <title>Antigenic diversity is generated by distinct evolutionary mechanisms in African trypanosome species.</title>
        <authorList>
            <person name="Jackson A.P."/>
            <person name="Berry A."/>
            <person name="Aslett M."/>
            <person name="Allison H.C."/>
            <person name="Burton P."/>
            <person name="Vavrova-Anderson J."/>
            <person name="Brown R."/>
            <person name="Browne H."/>
            <person name="Corton N."/>
            <person name="Hauser H."/>
            <person name="Gamble J."/>
            <person name="Gilderthorp R."/>
            <person name="Marcello L."/>
            <person name="McQuillan J."/>
            <person name="Otto T.D."/>
            <person name="Quail M.A."/>
            <person name="Sanders M.J."/>
            <person name="van Tonder A."/>
            <person name="Ginger M.L."/>
            <person name="Field M.C."/>
            <person name="Barry J.D."/>
            <person name="Hertz-Fowler C."/>
            <person name="Berriman M."/>
        </authorList>
    </citation>
    <scope>NUCLEOTIDE SEQUENCE</scope>
    <source>
        <strain evidence="5">Y486</strain>
    </source>
</reference>